<evidence type="ECO:0000313" key="1">
    <source>
        <dbReference type="EMBL" id="AIF10434.1"/>
    </source>
</evidence>
<accession>A0A075H2V6</accession>
<dbReference type="AlphaFoldDB" id="A0A075H2V6"/>
<organism evidence="1">
    <name type="scientific">uncultured marine thaumarchaeote KM3_45_G08</name>
    <dbReference type="NCBI Taxonomy" id="1456157"/>
    <lineage>
        <taxon>Archaea</taxon>
        <taxon>Nitrososphaerota</taxon>
        <taxon>environmental samples</taxon>
    </lineage>
</organism>
<sequence length="66" mass="6907">MSASELYSTYTAAQPSRAEEVTLLTPSRNLTSDSNALTTLVSISSALAPDQATETVTISMPKSGKN</sequence>
<name>A0A075H2V6_9ARCH</name>
<reference evidence="1" key="1">
    <citation type="journal article" date="2014" name="Genome Biol. Evol.">
        <title>Pangenome evidence for extensive interdomain horizontal transfer affecting lineage core and shell genes in uncultured planktonic thaumarchaeota and euryarchaeota.</title>
        <authorList>
            <person name="Deschamps P."/>
            <person name="Zivanovic Y."/>
            <person name="Moreira D."/>
            <person name="Rodriguez-Valera F."/>
            <person name="Lopez-Garcia P."/>
        </authorList>
    </citation>
    <scope>NUCLEOTIDE SEQUENCE</scope>
</reference>
<proteinExistence type="predicted"/>
<dbReference type="EMBL" id="KF900891">
    <property type="protein sequence ID" value="AIF10434.1"/>
    <property type="molecule type" value="Genomic_DNA"/>
</dbReference>
<protein>
    <submittedName>
        <fullName evidence="1">Uncharacterized protein</fullName>
    </submittedName>
</protein>